<feature type="compositionally biased region" description="Basic and acidic residues" evidence="7">
    <location>
        <begin position="44"/>
        <end position="53"/>
    </location>
</feature>
<dbReference type="OMA" id="DIPSRYD"/>
<dbReference type="PANTHER" id="PTHR21490">
    <property type="entry name" value="ENKURIN-RELATED"/>
    <property type="match status" value="1"/>
</dbReference>
<gene>
    <name evidence="9" type="ORF">scyTo_0006454</name>
</gene>
<evidence type="ECO:0000313" key="10">
    <source>
        <dbReference type="Proteomes" id="UP000288216"/>
    </source>
</evidence>
<sequence>MPRRYHSLQRKIVQKDWDRKKSAHKTMGLPKVEPPCPKHHLLKHSKEPKLPERKPYKVPVEGITTSIPSDKPMMGLQTKKNFVQANIIDVQMLVPKKPVPILVDTRRGNKMLLEPSGLLPTLLYRKDFGKVPDYLIRRTEEEKKAQEDYDAYVKERIRQGSMKMLTEDERNSVLSGLKQNWAELNHAYQSLSILIDTISKQNHKERLETKMKKLEQDIDKIEKHKFIYIPQN</sequence>
<evidence type="ECO:0000256" key="1">
    <source>
        <dbReference type="ARBA" id="ARBA00004138"/>
    </source>
</evidence>
<proteinExistence type="predicted"/>
<comment type="caution">
    <text evidence="9">The sequence shown here is derived from an EMBL/GenBank/DDBJ whole genome shotgun (WGS) entry which is preliminary data.</text>
</comment>
<evidence type="ECO:0000256" key="2">
    <source>
        <dbReference type="ARBA" id="ARBA00004245"/>
    </source>
</evidence>
<dbReference type="GO" id="GO:0001669">
    <property type="term" value="C:acrosomal vesicle"/>
    <property type="evidence" value="ECO:0007669"/>
    <property type="project" value="TreeGrafter"/>
</dbReference>
<evidence type="ECO:0000256" key="3">
    <source>
        <dbReference type="ARBA" id="ARBA00022490"/>
    </source>
</evidence>
<dbReference type="GO" id="GO:0005879">
    <property type="term" value="C:axonemal microtubule"/>
    <property type="evidence" value="ECO:0007669"/>
    <property type="project" value="TreeGrafter"/>
</dbReference>
<dbReference type="Pfam" id="PF13864">
    <property type="entry name" value="Enkurin"/>
    <property type="match status" value="1"/>
</dbReference>
<feature type="region of interest" description="Disordered" evidence="7">
    <location>
        <begin position="1"/>
        <end position="53"/>
    </location>
</feature>
<dbReference type="GO" id="GO:0005516">
    <property type="term" value="F:calmodulin binding"/>
    <property type="evidence" value="ECO:0007669"/>
    <property type="project" value="TreeGrafter"/>
</dbReference>
<evidence type="ECO:0000313" key="9">
    <source>
        <dbReference type="EMBL" id="GCB72750.1"/>
    </source>
</evidence>
<dbReference type="PANTHER" id="PTHR21490:SF0">
    <property type="entry name" value="ENKURIN"/>
    <property type="match status" value="1"/>
</dbReference>
<comment type="subcellular location">
    <subcellularLocation>
        <location evidence="1">Cell projection</location>
        <location evidence="1">Cilium</location>
    </subcellularLocation>
    <subcellularLocation>
        <location evidence="2">Cytoplasm</location>
        <location evidence="2">Cytoskeleton</location>
    </subcellularLocation>
</comment>
<protein>
    <recommendedName>
        <fullName evidence="8">Enkurin domain-containing protein</fullName>
    </recommendedName>
</protein>
<dbReference type="PROSITE" id="PS51665">
    <property type="entry name" value="ENKURIN"/>
    <property type="match status" value="1"/>
</dbReference>
<evidence type="ECO:0000256" key="6">
    <source>
        <dbReference type="SAM" id="Coils"/>
    </source>
</evidence>
<keyword evidence="6" id="KW-0175">Coiled coil</keyword>
<keyword evidence="3" id="KW-0963">Cytoplasm</keyword>
<dbReference type="OrthoDB" id="2123594at2759"/>
<feature type="domain" description="Enkurin" evidence="8">
    <location>
        <begin position="137"/>
        <end position="229"/>
    </location>
</feature>
<accession>A0A401PHZ0</accession>
<name>A0A401PHZ0_SCYTO</name>
<dbReference type="InterPro" id="IPR052102">
    <property type="entry name" value="Enkurin_domain-protein"/>
</dbReference>
<dbReference type="EMBL" id="BFAA01002175">
    <property type="protein sequence ID" value="GCB72750.1"/>
    <property type="molecule type" value="Genomic_DNA"/>
</dbReference>
<evidence type="ECO:0000259" key="8">
    <source>
        <dbReference type="PROSITE" id="PS51665"/>
    </source>
</evidence>
<dbReference type="Proteomes" id="UP000288216">
    <property type="component" value="Unassembled WGS sequence"/>
</dbReference>
<dbReference type="AlphaFoldDB" id="A0A401PHZ0"/>
<evidence type="ECO:0000256" key="7">
    <source>
        <dbReference type="SAM" id="MobiDB-lite"/>
    </source>
</evidence>
<keyword evidence="4" id="KW-0206">Cytoskeleton</keyword>
<dbReference type="InterPro" id="IPR027012">
    <property type="entry name" value="Enkurin_dom"/>
</dbReference>
<feature type="coiled-coil region" evidence="6">
    <location>
        <begin position="197"/>
        <end position="224"/>
    </location>
</feature>
<evidence type="ECO:0000256" key="4">
    <source>
        <dbReference type="ARBA" id="ARBA00023212"/>
    </source>
</evidence>
<keyword evidence="10" id="KW-1185">Reference proteome</keyword>
<dbReference type="STRING" id="75743.A0A401PHZ0"/>
<keyword evidence="5" id="KW-0966">Cell projection</keyword>
<organism evidence="9 10">
    <name type="scientific">Scyliorhinus torazame</name>
    <name type="common">Cloudy catshark</name>
    <name type="synonym">Catulus torazame</name>
    <dbReference type="NCBI Taxonomy" id="75743"/>
    <lineage>
        <taxon>Eukaryota</taxon>
        <taxon>Metazoa</taxon>
        <taxon>Chordata</taxon>
        <taxon>Craniata</taxon>
        <taxon>Vertebrata</taxon>
        <taxon>Chondrichthyes</taxon>
        <taxon>Elasmobranchii</taxon>
        <taxon>Galeomorphii</taxon>
        <taxon>Galeoidea</taxon>
        <taxon>Carcharhiniformes</taxon>
        <taxon>Scyliorhinidae</taxon>
        <taxon>Scyliorhinus</taxon>
    </lineage>
</organism>
<reference evidence="9 10" key="1">
    <citation type="journal article" date="2018" name="Nat. Ecol. Evol.">
        <title>Shark genomes provide insights into elasmobranch evolution and the origin of vertebrates.</title>
        <authorList>
            <person name="Hara Y"/>
            <person name="Yamaguchi K"/>
            <person name="Onimaru K"/>
            <person name="Kadota M"/>
            <person name="Koyanagi M"/>
            <person name="Keeley SD"/>
            <person name="Tatsumi K"/>
            <person name="Tanaka K"/>
            <person name="Motone F"/>
            <person name="Kageyama Y"/>
            <person name="Nozu R"/>
            <person name="Adachi N"/>
            <person name="Nishimura O"/>
            <person name="Nakagawa R"/>
            <person name="Tanegashima C"/>
            <person name="Kiyatake I"/>
            <person name="Matsumoto R"/>
            <person name="Murakumo K"/>
            <person name="Nishida K"/>
            <person name="Terakita A"/>
            <person name="Kuratani S"/>
            <person name="Sato K"/>
            <person name="Hyodo S Kuraku.S."/>
        </authorList>
    </citation>
    <scope>NUCLEOTIDE SEQUENCE [LARGE SCALE GENOMIC DNA]</scope>
</reference>
<evidence type="ECO:0000256" key="5">
    <source>
        <dbReference type="ARBA" id="ARBA00023273"/>
    </source>
</evidence>